<sequence length="376" mass="41863">MELVGPDSDSEDELPGGWEERATLDGRVYYANHMSKSTQWTHPRTELPYGWERCVKEDGQIFYVDHVNQKTTYSDPRLAFAVEEKDSPTDIRQRFDASTAALQILHGQDWSGRNVVVTGANSGIGLETAKSLAFHGATVILGSRNMEKSFEAIENFATEKPQIKAEAMLLDLCSFRSIHQFATDFQKKYPKLDLLVLNAAVFGVPYSRTENGFESTFQTNYLGHFYLVKLLEDTLIKSAPNRVVVVASESHRFAKLSSDDISLEKLSPPACQYSGLSAYNLSKLCNILFATELNARLYNKGIFTNSLHPGNMQQAAATTIYCAAAPELEQVGGLYFNNCCRCEPSATAQDKKLAKELWDLSEQMIKDSLTKGGGMF</sequence>
<name>T1JHK1_STRMM</name>
<dbReference type="GO" id="GO:0016491">
    <property type="term" value="F:oxidoreductase activity"/>
    <property type="evidence" value="ECO:0007669"/>
    <property type="project" value="UniProtKB-KW"/>
</dbReference>
<dbReference type="PANTHER" id="PTHR43157:SF31">
    <property type="entry name" value="PHOSPHATIDYLINOSITOL-GLYCAN BIOSYNTHESIS CLASS F PROTEIN"/>
    <property type="match status" value="1"/>
</dbReference>
<dbReference type="GO" id="GO:0016055">
    <property type="term" value="P:Wnt signaling pathway"/>
    <property type="evidence" value="ECO:0007669"/>
    <property type="project" value="UniProtKB-KW"/>
</dbReference>
<dbReference type="PRINTS" id="PR00081">
    <property type="entry name" value="GDHRDH"/>
</dbReference>
<dbReference type="PhylomeDB" id="T1JHK1"/>
<dbReference type="Pfam" id="PF00106">
    <property type="entry name" value="adh_short"/>
    <property type="match status" value="1"/>
</dbReference>
<dbReference type="CDD" id="cd00201">
    <property type="entry name" value="WW"/>
    <property type="match status" value="2"/>
</dbReference>
<evidence type="ECO:0000256" key="8">
    <source>
        <dbReference type="ARBA" id="ARBA00023228"/>
    </source>
</evidence>
<dbReference type="Gene3D" id="2.20.70.10">
    <property type="match status" value="2"/>
</dbReference>
<dbReference type="GO" id="GO:0005764">
    <property type="term" value="C:lysosome"/>
    <property type="evidence" value="ECO:0007669"/>
    <property type="project" value="UniProtKB-SubCell"/>
</dbReference>
<dbReference type="PROSITE" id="PS50020">
    <property type="entry name" value="WW_DOMAIN_2"/>
    <property type="match status" value="2"/>
</dbReference>
<evidence type="ECO:0000313" key="11">
    <source>
        <dbReference type="Proteomes" id="UP000014500"/>
    </source>
</evidence>
<evidence type="ECO:0000256" key="7">
    <source>
        <dbReference type="ARBA" id="ARBA00023034"/>
    </source>
</evidence>
<dbReference type="PROSITE" id="PS01159">
    <property type="entry name" value="WW_DOMAIN_1"/>
    <property type="match status" value="2"/>
</dbReference>
<reference evidence="10" key="2">
    <citation type="submission" date="2015-02" db="UniProtKB">
        <authorList>
            <consortium name="EnsemblMetazoa"/>
        </authorList>
    </citation>
    <scope>IDENTIFICATION</scope>
</reference>
<comment type="subcellular location">
    <subcellularLocation>
        <location evidence="2">Golgi apparatus</location>
    </subcellularLocation>
    <subcellularLocation>
        <location evidence="1">Lysosome</location>
    </subcellularLocation>
</comment>
<keyword evidence="8" id="KW-0458">Lysosome</keyword>
<keyword evidence="5" id="KW-0053">Apoptosis</keyword>
<dbReference type="HOGENOM" id="CLU_010194_44_0_1"/>
<dbReference type="Proteomes" id="UP000014500">
    <property type="component" value="Unassembled WGS sequence"/>
</dbReference>
<feature type="domain" description="WW" evidence="9">
    <location>
        <begin position="12"/>
        <end position="45"/>
    </location>
</feature>
<dbReference type="SMART" id="SM00456">
    <property type="entry name" value="WW"/>
    <property type="match status" value="2"/>
</dbReference>
<evidence type="ECO:0000256" key="6">
    <source>
        <dbReference type="ARBA" id="ARBA00023002"/>
    </source>
</evidence>
<reference evidence="11" key="1">
    <citation type="submission" date="2011-05" db="EMBL/GenBank/DDBJ databases">
        <authorList>
            <person name="Richards S.R."/>
            <person name="Qu J."/>
            <person name="Jiang H."/>
            <person name="Jhangiani S.N."/>
            <person name="Agravi P."/>
            <person name="Goodspeed R."/>
            <person name="Gross S."/>
            <person name="Mandapat C."/>
            <person name="Jackson L."/>
            <person name="Mathew T."/>
            <person name="Pu L."/>
            <person name="Thornton R."/>
            <person name="Saada N."/>
            <person name="Wilczek-Boney K.B."/>
            <person name="Lee S."/>
            <person name="Kovar C."/>
            <person name="Wu Y."/>
            <person name="Scherer S.E."/>
            <person name="Worley K.C."/>
            <person name="Muzny D.M."/>
            <person name="Gibbs R."/>
        </authorList>
    </citation>
    <scope>NUCLEOTIDE SEQUENCE</scope>
    <source>
        <strain evidence="11">Brora</strain>
    </source>
</reference>
<accession>T1JHK1</accession>
<dbReference type="InterPro" id="IPR002347">
    <property type="entry name" value="SDR_fam"/>
</dbReference>
<dbReference type="EMBL" id="JH431796">
    <property type="status" value="NOT_ANNOTATED_CDS"/>
    <property type="molecule type" value="Genomic_DNA"/>
</dbReference>
<dbReference type="AlphaFoldDB" id="T1JHK1"/>
<dbReference type="eggNOG" id="KOG1208">
    <property type="taxonomic scope" value="Eukaryota"/>
</dbReference>
<evidence type="ECO:0000256" key="4">
    <source>
        <dbReference type="ARBA" id="ARBA00022687"/>
    </source>
</evidence>
<evidence type="ECO:0000256" key="1">
    <source>
        <dbReference type="ARBA" id="ARBA00004371"/>
    </source>
</evidence>
<evidence type="ECO:0000256" key="2">
    <source>
        <dbReference type="ARBA" id="ARBA00004555"/>
    </source>
</evidence>
<dbReference type="SUPFAM" id="SSF51045">
    <property type="entry name" value="WW domain"/>
    <property type="match status" value="2"/>
</dbReference>
<dbReference type="SUPFAM" id="SSF51735">
    <property type="entry name" value="NAD(P)-binding Rossmann-fold domains"/>
    <property type="match status" value="1"/>
</dbReference>
<keyword evidence="4" id="KW-0879">Wnt signaling pathway</keyword>
<organism evidence="10 11">
    <name type="scientific">Strigamia maritima</name>
    <name type="common">European centipede</name>
    <name type="synonym">Geophilus maritimus</name>
    <dbReference type="NCBI Taxonomy" id="126957"/>
    <lineage>
        <taxon>Eukaryota</taxon>
        <taxon>Metazoa</taxon>
        <taxon>Ecdysozoa</taxon>
        <taxon>Arthropoda</taxon>
        <taxon>Myriapoda</taxon>
        <taxon>Chilopoda</taxon>
        <taxon>Pleurostigmophora</taxon>
        <taxon>Geophilomorpha</taxon>
        <taxon>Linotaeniidae</taxon>
        <taxon>Strigamia</taxon>
    </lineage>
</organism>
<keyword evidence="11" id="KW-1185">Reference proteome</keyword>
<proteinExistence type="predicted"/>
<evidence type="ECO:0000256" key="5">
    <source>
        <dbReference type="ARBA" id="ARBA00022703"/>
    </source>
</evidence>
<dbReference type="InterPro" id="IPR001202">
    <property type="entry name" value="WW_dom"/>
</dbReference>
<dbReference type="GO" id="GO:0006915">
    <property type="term" value="P:apoptotic process"/>
    <property type="evidence" value="ECO:0007669"/>
    <property type="project" value="UniProtKB-KW"/>
</dbReference>
<keyword evidence="6" id="KW-0560">Oxidoreductase</keyword>
<keyword evidence="7" id="KW-0333">Golgi apparatus</keyword>
<dbReference type="GO" id="GO:0005794">
    <property type="term" value="C:Golgi apparatus"/>
    <property type="evidence" value="ECO:0007669"/>
    <property type="project" value="UniProtKB-SubCell"/>
</dbReference>
<dbReference type="PANTHER" id="PTHR43157">
    <property type="entry name" value="PHOSPHATIDYLINOSITOL-GLYCAN BIOSYNTHESIS CLASS F PROTEIN-RELATED"/>
    <property type="match status" value="1"/>
</dbReference>
<dbReference type="STRING" id="126957.T1JHK1"/>
<dbReference type="InterPro" id="IPR036291">
    <property type="entry name" value="NAD(P)-bd_dom_sf"/>
</dbReference>
<evidence type="ECO:0000256" key="3">
    <source>
        <dbReference type="ARBA" id="ARBA00016094"/>
    </source>
</evidence>
<dbReference type="Pfam" id="PF00397">
    <property type="entry name" value="WW"/>
    <property type="match status" value="2"/>
</dbReference>
<dbReference type="OMA" id="PPAEKYW"/>
<dbReference type="InterPro" id="IPR036020">
    <property type="entry name" value="WW_dom_sf"/>
</dbReference>
<dbReference type="Gene3D" id="3.40.50.720">
    <property type="entry name" value="NAD(P)-binding Rossmann-like Domain"/>
    <property type="match status" value="1"/>
</dbReference>
<evidence type="ECO:0000259" key="9">
    <source>
        <dbReference type="PROSITE" id="PS50020"/>
    </source>
</evidence>
<evidence type="ECO:0000313" key="10">
    <source>
        <dbReference type="EnsemblMetazoa" id="SMAR013332-PA"/>
    </source>
</evidence>
<protein>
    <recommendedName>
        <fullName evidence="3">WW domain-containing oxidoreductase</fullName>
    </recommendedName>
</protein>
<dbReference type="EnsemblMetazoa" id="SMAR013332-RA">
    <property type="protein sequence ID" value="SMAR013332-PA"/>
    <property type="gene ID" value="SMAR013332"/>
</dbReference>
<feature type="domain" description="WW" evidence="9">
    <location>
        <begin position="45"/>
        <end position="78"/>
    </location>
</feature>